<dbReference type="SUPFAM" id="SSF46689">
    <property type="entry name" value="Homeodomain-like"/>
    <property type="match status" value="1"/>
</dbReference>
<dbReference type="InterPro" id="IPR009057">
    <property type="entry name" value="Homeodomain-like_sf"/>
</dbReference>
<keyword evidence="2" id="KW-1185">Reference proteome</keyword>
<name>A0ABX9LDZ8_9ACTN</name>
<reference evidence="1 2" key="1">
    <citation type="submission" date="2018-08" db="EMBL/GenBank/DDBJ databases">
        <title>Microbispora. triticiradicis sp. nov., a novel actinomycete isolated from the root of wheat (Triticum aestivum L.)).</title>
        <authorList>
            <person name="Han C."/>
        </authorList>
    </citation>
    <scope>NUCLEOTIDE SEQUENCE [LARGE SCALE GENOMIC DNA]</scope>
    <source>
        <strain evidence="1 2">NEAU-HRDPA2-9</strain>
    </source>
</reference>
<organism evidence="1 2">
    <name type="scientific">Microbispora triticiradicis</name>
    <dbReference type="NCBI Taxonomy" id="2200763"/>
    <lineage>
        <taxon>Bacteria</taxon>
        <taxon>Bacillati</taxon>
        <taxon>Actinomycetota</taxon>
        <taxon>Actinomycetes</taxon>
        <taxon>Streptosporangiales</taxon>
        <taxon>Streptosporangiaceae</taxon>
        <taxon>Microbispora</taxon>
    </lineage>
</organism>
<protein>
    <submittedName>
        <fullName evidence="1">Helix-turn-helix domain-containing protein</fullName>
    </submittedName>
</protein>
<evidence type="ECO:0000313" key="1">
    <source>
        <dbReference type="EMBL" id="RGA02199.1"/>
    </source>
</evidence>
<dbReference type="InterPro" id="IPR027434">
    <property type="entry name" value="Homing_endonucl"/>
</dbReference>
<dbReference type="Gene3D" id="3.10.28.10">
    <property type="entry name" value="Homing endonucleases"/>
    <property type="match status" value="1"/>
</dbReference>
<sequence length="256" mass="29046">MYDSSTRRRALRLLASGLTLTQTSRQLGISISTLREWRDHPERLPARAATCPRCEEIPTMPEPPGAYAYLLGLYLGDGCISVVGDAGKRVWSLRIMCADSWPGLRDECARAMTAIRPLNRVRVLQKQGCSEVNSYSMHWPHLFPQHGPGKKHQRAIVLAGWQEEIVAEHPGLFARGLIHSDGYRGTNRVRRPVGGEDKWYEYPRYLFKNESADILRLCGETLDRLGVAWRHNKPNEISVARRDAVARLDQFVGPKY</sequence>
<proteinExistence type="predicted"/>
<gene>
    <name evidence="1" type="ORF">DI270_025520</name>
</gene>
<dbReference type="Pfam" id="PF13384">
    <property type="entry name" value="HTH_23"/>
    <property type="match status" value="1"/>
</dbReference>
<dbReference type="RefSeq" id="WP_117408725.1">
    <property type="nucleotide sequence ID" value="NZ_QFZU02000139.1"/>
</dbReference>
<evidence type="ECO:0000313" key="2">
    <source>
        <dbReference type="Proteomes" id="UP000262538"/>
    </source>
</evidence>
<accession>A0ABX9LDZ8</accession>
<dbReference type="EMBL" id="QFZU02000139">
    <property type="protein sequence ID" value="RGA02199.1"/>
    <property type="molecule type" value="Genomic_DNA"/>
</dbReference>
<comment type="caution">
    <text evidence="1">The sequence shown here is derived from an EMBL/GenBank/DDBJ whole genome shotgun (WGS) entry which is preliminary data.</text>
</comment>
<dbReference type="Proteomes" id="UP000262538">
    <property type="component" value="Unassembled WGS sequence"/>
</dbReference>